<dbReference type="SMART" id="SM00474">
    <property type="entry name" value="35EXOc"/>
    <property type="match status" value="1"/>
</dbReference>
<feature type="region of interest" description="Disordered" evidence="17">
    <location>
        <begin position="403"/>
        <end position="429"/>
    </location>
</feature>
<dbReference type="GO" id="GO:0008408">
    <property type="term" value="F:3'-5' exonuclease activity"/>
    <property type="evidence" value="ECO:0007669"/>
    <property type="project" value="InterPro"/>
</dbReference>
<feature type="domain" description="3'-5' exonuclease" evidence="18">
    <location>
        <begin position="325"/>
        <end position="542"/>
    </location>
</feature>
<name>A0A7W9W7H2_ARMRO</name>
<dbReference type="GO" id="GO:0008409">
    <property type="term" value="F:5'-3' exonuclease activity"/>
    <property type="evidence" value="ECO:0007669"/>
    <property type="project" value="InterPro"/>
</dbReference>
<comment type="catalytic activity">
    <reaction evidence="14 16">
        <text>DNA(n) + a 2'-deoxyribonucleoside 5'-triphosphate = DNA(n+1) + diphosphate</text>
        <dbReference type="Rhea" id="RHEA:22508"/>
        <dbReference type="Rhea" id="RHEA-COMP:17339"/>
        <dbReference type="Rhea" id="RHEA-COMP:17340"/>
        <dbReference type="ChEBI" id="CHEBI:33019"/>
        <dbReference type="ChEBI" id="CHEBI:61560"/>
        <dbReference type="ChEBI" id="CHEBI:173112"/>
        <dbReference type="EC" id="2.7.7.7"/>
    </reaction>
</comment>
<dbReference type="GO" id="GO:0003677">
    <property type="term" value="F:DNA binding"/>
    <property type="evidence" value="ECO:0007669"/>
    <property type="project" value="UniProtKB-UniRule"/>
</dbReference>
<evidence type="ECO:0000313" key="21">
    <source>
        <dbReference type="EMBL" id="MBB6050627.1"/>
    </source>
</evidence>
<dbReference type="InterPro" id="IPR012337">
    <property type="entry name" value="RNaseH-like_sf"/>
</dbReference>
<dbReference type="AlphaFoldDB" id="A0A7W9W7H2"/>
<keyword evidence="13 16" id="KW-0234">DNA repair</keyword>
<dbReference type="Gene3D" id="3.30.420.10">
    <property type="entry name" value="Ribonuclease H-like superfamily/Ribonuclease H"/>
    <property type="match status" value="1"/>
</dbReference>
<dbReference type="SUPFAM" id="SSF56672">
    <property type="entry name" value="DNA/RNA polymerases"/>
    <property type="match status" value="1"/>
</dbReference>
<dbReference type="Proteomes" id="UP000520814">
    <property type="component" value="Unassembled WGS sequence"/>
</dbReference>
<keyword evidence="8 16" id="KW-0227">DNA damage</keyword>
<dbReference type="FunFam" id="1.20.1060.10:FF:000001">
    <property type="entry name" value="DNA polymerase I"/>
    <property type="match status" value="1"/>
</dbReference>
<keyword evidence="9" id="KW-0378">Hydrolase</keyword>
<evidence type="ECO:0000256" key="9">
    <source>
        <dbReference type="ARBA" id="ARBA00022801"/>
    </source>
</evidence>
<keyword evidence="6 16" id="KW-0235">DNA replication</keyword>
<evidence type="ECO:0000259" key="18">
    <source>
        <dbReference type="SMART" id="SM00474"/>
    </source>
</evidence>
<dbReference type="CDD" id="cd09859">
    <property type="entry name" value="PIN_53EXO"/>
    <property type="match status" value="1"/>
</dbReference>
<dbReference type="InterPro" id="IPR002562">
    <property type="entry name" value="3'-5'_exonuclease_dom"/>
</dbReference>
<dbReference type="NCBIfam" id="NF004397">
    <property type="entry name" value="PRK05755.1"/>
    <property type="match status" value="1"/>
</dbReference>
<dbReference type="Gene3D" id="1.20.1060.10">
    <property type="entry name" value="Taq DNA Polymerase, Chain T, domain 4"/>
    <property type="match status" value="1"/>
</dbReference>
<comment type="caution">
    <text evidence="21">The sequence shown here is derived from an EMBL/GenBank/DDBJ whole genome shotgun (WGS) entry which is preliminary data.</text>
</comment>
<dbReference type="InterPro" id="IPR029060">
    <property type="entry name" value="PIN-like_dom_sf"/>
</dbReference>
<dbReference type="GO" id="GO:0006302">
    <property type="term" value="P:double-strand break repair"/>
    <property type="evidence" value="ECO:0007669"/>
    <property type="project" value="TreeGrafter"/>
</dbReference>
<feature type="domain" description="5'-3' exonuclease" evidence="19">
    <location>
        <begin position="2"/>
        <end position="259"/>
    </location>
</feature>
<evidence type="ECO:0000313" key="22">
    <source>
        <dbReference type="Proteomes" id="UP000520814"/>
    </source>
</evidence>
<dbReference type="PANTHER" id="PTHR10133:SF27">
    <property type="entry name" value="DNA POLYMERASE NU"/>
    <property type="match status" value="1"/>
</dbReference>
<dbReference type="InterPro" id="IPR008918">
    <property type="entry name" value="HhH2"/>
</dbReference>
<dbReference type="SMART" id="SM00279">
    <property type="entry name" value="HhH2"/>
    <property type="match status" value="1"/>
</dbReference>
<dbReference type="InterPro" id="IPR020045">
    <property type="entry name" value="DNA_polI_H3TH"/>
</dbReference>
<evidence type="ECO:0000259" key="20">
    <source>
        <dbReference type="SMART" id="SM00482"/>
    </source>
</evidence>
<dbReference type="SMART" id="SM00482">
    <property type="entry name" value="POLAc"/>
    <property type="match status" value="1"/>
</dbReference>
<evidence type="ECO:0000256" key="8">
    <source>
        <dbReference type="ARBA" id="ARBA00022763"/>
    </source>
</evidence>
<keyword evidence="11 16" id="KW-0239">DNA-directed DNA polymerase</keyword>
<evidence type="ECO:0000256" key="5">
    <source>
        <dbReference type="ARBA" id="ARBA00022695"/>
    </source>
</evidence>
<dbReference type="Gene3D" id="1.10.150.20">
    <property type="entry name" value="5' to 3' exonuclease, C-terminal subdomain"/>
    <property type="match status" value="2"/>
</dbReference>
<feature type="domain" description="DNA-directed DNA polymerase family A palm" evidence="20">
    <location>
        <begin position="708"/>
        <end position="914"/>
    </location>
</feature>
<evidence type="ECO:0000256" key="16">
    <source>
        <dbReference type="RuleBase" id="RU004460"/>
    </source>
</evidence>
<keyword evidence="10" id="KW-0269">Exonuclease</keyword>
<evidence type="ECO:0000256" key="12">
    <source>
        <dbReference type="ARBA" id="ARBA00023125"/>
    </source>
</evidence>
<dbReference type="InterPro" id="IPR002298">
    <property type="entry name" value="DNA_polymerase_A"/>
</dbReference>
<keyword evidence="7" id="KW-0540">Nuclease</keyword>
<evidence type="ECO:0000256" key="14">
    <source>
        <dbReference type="ARBA" id="ARBA00049244"/>
    </source>
</evidence>
<keyword evidence="12 16" id="KW-0238">DNA-binding</keyword>
<protein>
    <recommendedName>
        <fullName evidence="3 15">DNA polymerase I</fullName>
        <ecNumber evidence="2 15">2.7.7.7</ecNumber>
    </recommendedName>
</protein>
<dbReference type="InterPro" id="IPR036397">
    <property type="entry name" value="RNaseH_sf"/>
</dbReference>
<dbReference type="GO" id="GO:0006261">
    <property type="term" value="P:DNA-templated DNA replication"/>
    <property type="evidence" value="ECO:0007669"/>
    <property type="project" value="UniProtKB-UniRule"/>
</dbReference>
<evidence type="ECO:0000256" key="15">
    <source>
        <dbReference type="NCBIfam" id="TIGR00593"/>
    </source>
</evidence>
<dbReference type="InterPro" id="IPR001098">
    <property type="entry name" value="DNA-dir_DNA_pol_A_palm_dom"/>
</dbReference>
<dbReference type="CDD" id="cd09898">
    <property type="entry name" value="H3TH_53EXO"/>
    <property type="match status" value="1"/>
</dbReference>
<comment type="similarity">
    <text evidence="1 16">Belongs to the DNA polymerase type-A family.</text>
</comment>
<sequence length="956" mass="103897">MAKTLVLLDGNSLLFRGFFAVRSLTNSKGLPTNALFGFTQMLLGVVEKHHPDLMFCAWDTHDPTFRHELFTEYKGTRQDTPDDLIQQGPYARRLADVFRAISLEAPGYEADDIIGTLTIQGVAAGYEVLIVTGDSDMLQLVQPGVTVLTMIKGITDTVIYDEAAVEARYGLKPVQLTDYRALKGDSSDNIPGVPGIGEKTATTLLQAFPTVEELEARLSEVTPVRIQEKIRENLEKMRLSKDLAVIRKDIPLPEAAALPSPTECPDYSPDYAAIKLFFDELEFRTLARRVEAMSAGSPTSPPRPHPAGEPEVEVVAEAKAVLLTITEVETATDVAELLAAAKAAGRVALRLHTDEASALDARLYGVAIATGAGRVFYCPLAPPPLAPPVPASGGAELGGLFDTPPAPTPPSFVPTKSETERRKGAGGMDAGMDALLTDPTIGKLTYDGRTDITILQRHGFTLSALAFDAELAAYLLFAGQRATYPLRDIAQNLAGRELPPALEKKERATLDAATVFERDKQLAIAAAETIFALHETLEPRLEKDKLDGLLRELELPLVPILAEIERTGLLLDKSLLEKIAAGMGEQITALEKSIHALAGEPFTVNSPKQLAEVLFEKLKLPSGKKTKTGYSTDADVLEPLALEHEIVAQVLQYRELAKLKSTYADALPALVRSDGRVHTSLNQTVAATGRLSSSNPNLQNIPIRTPVGREIRKAFVAPPGRILLSADYSQIELRIFAHVAEDKDLRDAFSSGEDIHKYTAGKVYGIEPSAVTGDMRRAAKTVNYAVLYGISDFALARQLKIPQSEAKALKESYFARFPGVKAYLDGTIEFAQKNGYVQTLIGRRRWIPDINNRVFNFRQAAERAAANMPIQGTSADIMKQAMLSVWAMLHETQLPALLLLQVHDELLFEVDQDAAGELGAKVKACMESAYPLTVSLDVDVKTGPSWGDTTVVELAP</sequence>
<dbReference type="FunFam" id="1.10.150.20:FF:000003">
    <property type="entry name" value="DNA polymerase I"/>
    <property type="match status" value="1"/>
</dbReference>
<dbReference type="InterPro" id="IPR043502">
    <property type="entry name" value="DNA/RNA_pol_sf"/>
</dbReference>
<dbReference type="InterPro" id="IPR019760">
    <property type="entry name" value="DNA-dir_DNA_pol_A_CS"/>
</dbReference>
<evidence type="ECO:0000256" key="11">
    <source>
        <dbReference type="ARBA" id="ARBA00022932"/>
    </source>
</evidence>
<organism evidence="21 22">
    <name type="scientific">Armatimonas rosea</name>
    <dbReference type="NCBI Taxonomy" id="685828"/>
    <lineage>
        <taxon>Bacteria</taxon>
        <taxon>Bacillati</taxon>
        <taxon>Armatimonadota</taxon>
        <taxon>Armatimonadia</taxon>
        <taxon>Armatimonadales</taxon>
        <taxon>Armatimonadaceae</taxon>
        <taxon>Armatimonas</taxon>
    </lineage>
</organism>
<accession>A0A7W9W7H2</accession>
<dbReference type="PRINTS" id="PR00868">
    <property type="entry name" value="DNAPOLI"/>
</dbReference>
<dbReference type="EMBL" id="JACHGW010000002">
    <property type="protein sequence ID" value="MBB6050627.1"/>
    <property type="molecule type" value="Genomic_DNA"/>
</dbReference>
<dbReference type="Pfam" id="PF00476">
    <property type="entry name" value="DNA_pol_A"/>
    <property type="match status" value="1"/>
</dbReference>
<dbReference type="Pfam" id="PF01367">
    <property type="entry name" value="5_3_exonuc"/>
    <property type="match status" value="1"/>
</dbReference>
<dbReference type="SUPFAM" id="SSF53098">
    <property type="entry name" value="Ribonuclease H-like"/>
    <property type="match status" value="1"/>
</dbReference>
<dbReference type="Pfam" id="PF02739">
    <property type="entry name" value="5_3_exonuc_N"/>
    <property type="match status" value="1"/>
</dbReference>
<dbReference type="SUPFAM" id="SSF88723">
    <property type="entry name" value="PIN domain-like"/>
    <property type="match status" value="1"/>
</dbReference>
<evidence type="ECO:0000259" key="19">
    <source>
        <dbReference type="SMART" id="SM00475"/>
    </source>
</evidence>
<keyword evidence="4 16" id="KW-0808">Transferase</keyword>
<evidence type="ECO:0000256" key="2">
    <source>
        <dbReference type="ARBA" id="ARBA00012417"/>
    </source>
</evidence>
<evidence type="ECO:0000256" key="7">
    <source>
        <dbReference type="ARBA" id="ARBA00022722"/>
    </source>
</evidence>
<dbReference type="CDD" id="cd06140">
    <property type="entry name" value="DNA_polA_I_Bacillus_like_exo"/>
    <property type="match status" value="1"/>
</dbReference>
<dbReference type="InterPro" id="IPR020046">
    <property type="entry name" value="5-3_exonucl_a-hlix_arch_N"/>
</dbReference>
<proteinExistence type="inferred from homology"/>
<dbReference type="CDD" id="cd08637">
    <property type="entry name" value="DNA_pol_A_pol_I_C"/>
    <property type="match status" value="1"/>
</dbReference>
<dbReference type="SUPFAM" id="SSF47807">
    <property type="entry name" value="5' to 3' exonuclease, C-terminal subdomain"/>
    <property type="match status" value="1"/>
</dbReference>
<keyword evidence="5 16" id="KW-0548">Nucleotidyltransferase</keyword>
<reference evidence="21 22" key="1">
    <citation type="submission" date="2020-08" db="EMBL/GenBank/DDBJ databases">
        <title>Genomic Encyclopedia of Type Strains, Phase IV (KMG-IV): sequencing the most valuable type-strain genomes for metagenomic binning, comparative biology and taxonomic classification.</title>
        <authorList>
            <person name="Goeker M."/>
        </authorList>
    </citation>
    <scope>NUCLEOTIDE SEQUENCE [LARGE SCALE GENOMIC DNA]</scope>
    <source>
        <strain evidence="21 22">DSM 23562</strain>
    </source>
</reference>
<dbReference type="EC" id="2.7.7.7" evidence="2 15"/>
<dbReference type="NCBIfam" id="TIGR00593">
    <property type="entry name" value="pola"/>
    <property type="match status" value="1"/>
</dbReference>
<evidence type="ECO:0000256" key="4">
    <source>
        <dbReference type="ARBA" id="ARBA00022679"/>
    </source>
</evidence>
<dbReference type="FunFam" id="1.10.150.20:FF:000002">
    <property type="entry name" value="DNA polymerase I"/>
    <property type="match status" value="1"/>
</dbReference>
<dbReference type="SMART" id="SM00475">
    <property type="entry name" value="53EXOc"/>
    <property type="match status" value="1"/>
</dbReference>
<evidence type="ECO:0000256" key="6">
    <source>
        <dbReference type="ARBA" id="ARBA00022705"/>
    </source>
</evidence>
<dbReference type="PROSITE" id="PS00447">
    <property type="entry name" value="DNA_POLYMERASE_A"/>
    <property type="match status" value="1"/>
</dbReference>
<dbReference type="Gene3D" id="3.40.50.1010">
    <property type="entry name" value="5'-nuclease"/>
    <property type="match status" value="1"/>
</dbReference>
<evidence type="ECO:0000256" key="10">
    <source>
        <dbReference type="ARBA" id="ARBA00022839"/>
    </source>
</evidence>
<evidence type="ECO:0000256" key="13">
    <source>
        <dbReference type="ARBA" id="ARBA00023204"/>
    </source>
</evidence>
<evidence type="ECO:0000256" key="1">
    <source>
        <dbReference type="ARBA" id="ARBA00007705"/>
    </source>
</evidence>
<evidence type="ECO:0000256" key="17">
    <source>
        <dbReference type="SAM" id="MobiDB-lite"/>
    </source>
</evidence>
<evidence type="ECO:0000256" key="3">
    <source>
        <dbReference type="ARBA" id="ARBA00020311"/>
    </source>
</evidence>
<gene>
    <name evidence="16" type="primary">polA</name>
    <name evidence="21" type="ORF">HNQ39_002418</name>
</gene>
<keyword evidence="22" id="KW-1185">Reference proteome</keyword>
<dbReference type="InterPro" id="IPR002421">
    <property type="entry name" value="5-3_exonuclease"/>
</dbReference>
<dbReference type="RefSeq" id="WP_184195945.1">
    <property type="nucleotide sequence ID" value="NZ_JACHGW010000002.1"/>
</dbReference>
<dbReference type="InterPro" id="IPR018320">
    <property type="entry name" value="DNA_polymerase_1"/>
</dbReference>
<dbReference type="PANTHER" id="PTHR10133">
    <property type="entry name" value="DNA POLYMERASE I"/>
    <property type="match status" value="1"/>
</dbReference>
<dbReference type="Gene3D" id="3.30.70.370">
    <property type="match status" value="1"/>
</dbReference>
<dbReference type="InterPro" id="IPR036279">
    <property type="entry name" value="5-3_exonuclease_C_sf"/>
</dbReference>
<dbReference type="GO" id="GO:0003887">
    <property type="term" value="F:DNA-directed DNA polymerase activity"/>
    <property type="evidence" value="ECO:0007669"/>
    <property type="project" value="UniProtKB-UniRule"/>
</dbReference>